<feature type="region of interest" description="Disordered" evidence="1">
    <location>
        <begin position="54"/>
        <end position="114"/>
    </location>
</feature>
<gene>
    <name evidence="2" type="ORF">M409DRAFT_31133</name>
</gene>
<dbReference type="Proteomes" id="UP000799537">
    <property type="component" value="Unassembled WGS sequence"/>
</dbReference>
<name>A0A6A6BXS4_ZASCE</name>
<evidence type="ECO:0000313" key="2">
    <source>
        <dbReference type="EMBL" id="KAF2158339.1"/>
    </source>
</evidence>
<dbReference type="EMBL" id="ML993688">
    <property type="protein sequence ID" value="KAF2158339.1"/>
    <property type="molecule type" value="Genomic_DNA"/>
</dbReference>
<dbReference type="GeneID" id="54563474"/>
<dbReference type="RefSeq" id="XP_033659228.1">
    <property type="nucleotide sequence ID" value="XM_033810202.1"/>
</dbReference>
<accession>A0A6A6BXS4</accession>
<sequence length="114" mass="13266">MGDDRVAKFWERSLLGQLFQTDYIEDHLAIFVAGINCIPPHLPKRKKRMYHYYDPDLWNGDEDDEDDEDFVNEEHTQTDSEGDSSEGDSSKEELAKITEEGQKRGRESQDQKAQ</sequence>
<proteinExistence type="predicted"/>
<feature type="compositionally biased region" description="Acidic residues" evidence="1">
    <location>
        <begin position="59"/>
        <end position="71"/>
    </location>
</feature>
<organism evidence="2 3">
    <name type="scientific">Zasmidium cellare ATCC 36951</name>
    <dbReference type="NCBI Taxonomy" id="1080233"/>
    <lineage>
        <taxon>Eukaryota</taxon>
        <taxon>Fungi</taxon>
        <taxon>Dikarya</taxon>
        <taxon>Ascomycota</taxon>
        <taxon>Pezizomycotina</taxon>
        <taxon>Dothideomycetes</taxon>
        <taxon>Dothideomycetidae</taxon>
        <taxon>Mycosphaerellales</taxon>
        <taxon>Mycosphaerellaceae</taxon>
        <taxon>Zasmidium</taxon>
    </lineage>
</organism>
<evidence type="ECO:0000256" key="1">
    <source>
        <dbReference type="SAM" id="MobiDB-lite"/>
    </source>
</evidence>
<reference evidence="2" key="1">
    <citation type="journal article" date="2020" name="Stud. Mycol.">
        <title>101 Dothideomycetes genomes: a test case for predicting lifestyles and emergence of pathogens.</title>
        <authorList>
            <person name="Haridas S."/>
            <person name="Albert R."/>
            <person name="Binder M."/>
            <person name="Bloem J."/>
            <person name="Labutti K."/>
            <person name="Salamov A."/>
            <person name="Andreopoulos B."/>
            <person name="Baker S."/>
            <person name="Barry K."/>
            <person name="Bills G."/>
            <person name="Bluhm B."/>
            <person name="Cannon C."/>
            <person name="Castanera R."/>
            <person name="Culley D."/>
            <person name="Daum C."/>
            <person name="Ezra D."/>
            <person name="Gonzalez J."/>
            <person name="Henrissat B."/>
            <person name="Kuo A."/>
            <person name="Liang C."/>
            <person name="Lipzen A."/>
            <person name="Lutzoni F."/>
            <person name="Magnuson J."/>
            <person name="Mondo S."/>
            <person name="Nolan M."/>
            <person name="Ohm R."/>
            <person name="Pangilinan J."/>
            <person name="Park H.-J."/>
            <person name="Ramirez L."/>
            <person name="Alfaro M."/>
            <person name="Sun H."/>
            <person name="Tritt A."/>
            <person name="Yoshinaga Y."/>
            <person name="Zwiers L.-H."/>
            <person name="Turgeon B."/>
            <person name="Goodwin S."/>
            <person name="Spatafora J."/>
            <person name="Crous P."/>
            <person name="Grigoriev I."/>
        </authorList>
    </citation>
    <scope>NUCLEOTIDE SEQUENCE</scope>
    <source>
        <strain evidence="2">ATCC 36951</strain>
    </source>
</reference>
<dbReference type="AlphaFoldDB" id="A0A6A6BXS4"/>
<keyword evidence="3" id="KW-1185">Reference proteome</keyword>
<protein>
    <submittedName>
        <fullName evidence="2">Uncharacterized protein</fullName>
    </submittedName>
</protein>
<evidence type="ECO:0000313" key="3">
    <source>
        <dbReference type="Proteomes" id="UP000799537"/>
    </source>
</evidence>
<feature type="compositionally biased region" description="Basic and acidic residues" evidence="1">
    <location>
        <begin position="88"/>
        <end position="114"/>
    </location>
</feature>